<dbReference type="EMBL" id="QSTF01000079">
    <property type="protein sequence ID" value="RGM34191.1"/>
    <property type="molecule type" value="Genomic_DNA"/>
</dbReference>
<sequence>MVHSKYYKELKQYLEDYHPNLVKDEEFITTRSELAQETFIECSREGMNIEECQNEVNEVLYSGLHFSLYQLVEDIIEEMNLSFSDKDKFIMQMFLLIQPIAEKYKLDDNFERTSEYDKLYTEISQHINQYIKDYELQ</sequence>
<dbReference type="Gene3D" id="1.10.8.340">
    <property type="entry name" value="PG0816-like"/>
    <property type="match status" value="1"/>
</dbReference>
<dbReference type="Gene3D" id="1.10.8.330">
    <property type="entry name" value="PG0816-like"/>
    <property type="match status" value="1"/>
</dbReference>
<protein>
    <submittedName>
        <fullName evidence="1">DUF1896 family protein</fullName>
    </submittedName>
</protein>
<dbReference type="SUPFAM" id="SSF140753">
    <property type="entry name" value="PG0816-like"/>
    <property type="match status" value="1"/>
</dbReference>
<dbReference type="RefSeq" id="WP_117748669.1">
    <property type="nucleotide sequence ID" value="NZ_CATWOP010000017.1"/>
</dbReference>
<evidence type="ECO:0000313" key="2">
    <source>
        <dbReference type="Proteomes" id="UP000260780"/>
    </source>
</evidence>
<reference evidence="1 2" key="1">
    <citation type="submission" date="2018-08" db="EMBL/GenBank/DDBJ databases">
        <title>A genome reference for cultivated species of the human gut microbiota.</title>
        <authorList>
            <person name="Zou Y."/>
            <person name="Xue W."/>
            <person name="Luo G."/>
        </authorList>
    </citation>
    <scope>NUCLEOTIDE SEQUENCE [LARGE SCALE GENOMIC DNA]</scope>
    <source>
        <strain evidence="1 2">OM08-14</strain>
    </source>
</reference>
<dbReference type="InterPro" id="IPR015082">
    <property type="entry name" value="DUF1896"/>
</dbReference>
<name>A0A3E4VW74_9BACT</name>
<organism evidence="1 2">
    <name type="scientific">Phocaeicola plebeius</name>
    <dbReference type="NCBI Taxonomy" id="310297"/>
    <lineage>
        <taxon>Bacteria</taxon>
        <taxon>Pseudomonadati</taxon>
        <taxon>Bacteroidota</taxon>
        <taxon>Bacteroidia</taxon>
        <taxon>Bacteroidales</taxon>
        <taxon>Bacteroidaceae</taxon>
        <taxon>Phocaeicola</taxon>
    </lineage>
</organism>
<dbReference type="Proteomes" id="UP000260780">
    <property type="component" value="Unassembled WGS sequence"/>
</dbReference>
<gene>
    <name evidence="1" type="ORF">DXC17_17185</name>
</gene>
<accession>A0A3E4VW74</accession>
<evidence type="ECO:0000313" key="1">
    <source>
        <dbReference type="EMBL" id="RGM34191.1"/>
    </source>
</evidence>
<comment type="caution">
    <text evidence="1">The sequence shown here is derived from an EMBL/GenBank/DDBJ whole genome shotgun (WGS) entry which is preliminary data.</text>
</comment>
<dbReference type="InterPro" id="IPR036297">
    <property type="entry name" value="PG0816-like_sf"/>
</dbReference>
<dbReference type="AlphaFoldDB" id="A0A3E4VW74"/>
<dbReference type="Pfam" id="PF08989">
    <property type="entry name" value="DUF1896"/>
    <property type="match status" value="1"/>
</dbReference>
<proteinExistence type="predicted"/>